<feature type="transmembrane region" description="Helical" evidence="1">
    <location>
        <begin position="42"/>
        <end position="61"/>
    </location>
</feature>
<evidence type="ECO:0000313" key="3">
    <source>
        <dbReference type="Proteomes" id="UP000254920"/>
    </source>
</evidence>
<keyword evidence="1" id="KW-0812">Transmembrane</keyword>
<accession>A0A381DIC0</accession>
<keyword evidence="1" id="KW-0472">Membrane</keyword>
<dbReference type="EMBL" id="UFVD01000001">
    <property type="protein sequence ID" value="SUX10443.1"/>
    <property type="molecule type" value="Genomic_DNA"/>
</dbReference>
<keyword evidence="1" id="KW-1133">Transmembrane helix</keyword>
<proteinExistence type="predicted"/>
<sequence>MNIFYLSFIFFLFEIIDIYLVKSENFLDIIQEYIKNYTKFPILFLMSKGNFILLCFIIFALNVNNFIMISLFIVYFLDIYMNISIIDKVLNGKNLGIYKDIFIVNPKISKKSRLIISCCTTILFYTGIS</sequence>
<evidence type="ECO:0000256" key="1">
    <source>
        <dbReference type="SAM" id="Phobius"/>
    </source>
</evidence>
<keyword evidence="3" id="KW-1185">Reference proteome</keyword>
<dbReference type="AlphaFoldDB" id="A0A381DIC0"/>
<organism evidence="2 3">
    <name type="scientific">Campylobacter sputorum subsp. sputorum</name>
    <dbReference type="NCBI Taxonomy" id="32024"/>
    <lineage>
        <taxon>Bacteria</taxon>
        <taxon>Pseudomonadati</taxon>
        <taxon>Campylobacterota</taxon>
        <taxon>Epsilonproteobacteria</taxon>
        <taxon>Campylobacterales</taxon>
        <taxon>Campylobacteraceae</taxon>
        <taxon>Campylobacter</taxon>
    </lineage>
</organism>
<gene>
    <name evidence="2" type="ORF">NCTC12475_00638</name>
</gene>
<feature type="transmembrane region" description="Helical" evidence="1">
    <location>
        <begin position="6"/>
        <end position="21"/>
    </location>
</feature>
<dbReference type="STRING" id="32024.GCA_000788295_01036"/>
<name>A0A381DIC0_9BACT</name>
<evidence type="ECO:0000313" key="2">
    <source>
        <dbReference type="EMBL" id="SUX10443.1"/>
    </source>
</evidence>
<feature type="transmembrane region" description="Helical" evidence="1">
    <location>
        <begin position="67"/>
        <end position="90"/>
    </location>
</feature>
<dbReference type="Proteomes" id="UP000254920">
    <property type="component" value="Unassembled WGS sequence"/>
</dbReference>
<reference evidence="2 3" key="1">
    <citation type="submission" date="2018-06" db="EMBL/GenBank/DDBJ databases">
        <authorList>
            <consortium name="Pathogen Informatics"/>
            <person name="Doyle S."/>
        </authorList>
    </citation>
    <scope>NUCLEOTIDE SEQUENCE [LARGE SCALE GENOMIC DNA]</scope>
    <source>
        <strain evidence="2 3">NCTC12475</strain>
    </source>
</reference>
<protein>
    <submittedName>
        <fullName evidence="2">Uncharacterized protein</fullName>
    </submittedName>
</protein>